<name>A0A7J7YFJ0_MYOMY</name>
<accession>A0A7J7YFJ0</accession>
<reference evidence="2 3" key="1">
    <citation type="journal article" date="2020" name="Nature">
        <title>Six reference-quality genomes reveal evolution of bat adaptations.</title>
        <authorList>
            <person name="Jebb D."/>
            <person name="Huang Z."/>
            <person name="Pippel M."/>
            <person name="Hughes G.M."/>
            <person name="Lavrichenko K."/>
            <person name="Devanna P."/>
            <person name="Winkler S."/>
            <person name="Jermiin L.S."/>
            <person name="Skirmuntt E.C."/>
            <person name="Katzourakis A."/>
            <person name="Burkitt-Gray L."/>
            <person name="Ray D.A."/>
            <person name="Sullivan K.A.M."/>
            <person name="Roscito J.G."/>
            <person name="Kirilenko B.M."/>
            <person name="Davalos L.M."/>
            <person name="Corthals A.P."/>
            <person name="Power M.L."/>
            <person name="Jones G."/>
            <person name="Ransome R.D."/>
            <person name="Dechmann D.K.N."/>
            <person name="Locatelli A.G."/>
            <person name="Puechmaille S.J."/>
            <person name="Fedrigo O."/>
            <person name="Jarvis E.D."/>
            <person name="Hiller M."/>
            <person name="Vernes S.C."/>
            <person name="Myers E.W."/>
            <person name="Teeling E.C."/>
        </authorList>
    </citation>
    <scope>NUCLEOTIDE SEQUENCE [LARGE SCALE GENOMIC DNA]</scope>
    <source>
        <strain evidence="2">MMyoMyo1</strain>
        <tissue evidence="2">Flight muscle</tissue>
    </source>
</reference>
<organism evidence="2 3">
    <name type="scientific">Myotis myotis</name>
    <name type="common">Greater mouse-eared bat</name>
    <name type="synonym">Vespertilio myotis</name>
    <dbReference type="NCBI Taxonomy" id="51298"/>
    <lineage>
        <taxon>Eukaryota</taxon>
        <taxon>Metazoa</taxon>
        <taxon>Chordata</taxon>
        <taxon>Craniata</taxon>
        <taxon>Vertebrata</taxon>
        <taxon>Euteleostomi</taxon>
        <taxon>Mammalia</taxon>
        <taxon>Eutheria</taxon>
        <taxon>Laurasiatheria</taxon>
        <taxon>Chiroptera</taxon>
        <taxon>Yangochiroptera</taxon>
        <taxon>Vespertilionidae</taxon>
        <taxon>Myotis</taxon>
    </lineage>
</organism>
<feature type="chain" id="PRO_5029870749" evidence="1">
    <location>
        <begin position="16"/>
        <end position="31"/>
    </location>
</feature>
<sequence length="31" mass="3297">MLALLLPANVFLAPAFPWDSAPGSQGAWLLE</sequence>
<keyword evidence="3" id="KW-1185">Reference proteome</keyword>
<gene>
    <name evidence="2" type="ORF">mMyoMyo1_014290</name>
</gene>
<dbReference type="AlphaFoldDB" id="A0A7J7YFJ0"/>
<dbReference type="Proteomes" id="UP000527355">
    <property type="component" value="Unassembled WGS sequence"/>
</dbReference>
<keyword evidence="1" id="KW-0732">Signal</keyword>
<evidence type="ECO:0000313" key="2">
    <source>
        <dbReference type="EMBL" id="KAF6360396.1"/>
    </source>
</evidence>
<evidence type="ECO:0000256" key="1">
    <source>
        <dbReference type="SAM" id="SignalP"/>
    </source>
</evidence>
<protein>
    <submittedName>
        <fullName evidence="2">Nyctalopin</fullName>
    </submittedName>
</protein>
<dbReference type="EMBL" id="JABWUV010000004">
    <property type="protein sequence ID" value="KAF6360396.1"/>
    <property type="molecule type" value="Genomic_DNA"/>
</dbReference>
<comment type="caution">
    <text evidence="2">The sequence shown here is derived from an EMBL/GenBank/DDBJ whole genome shotgun (WGS) entry which is preliminary data.</text>
</comment>
<proteinExistence type="predicted"/>
<feature type="signal peptide" evidence="1">
    <location>
        <begin position="1"/>
        <end position="15"/>
    </location>
</feature>
<evidence type="ECO:0000313" key="3">
    <source>
        <dbReference type="Proteomes" id="UP000527355"/>
    </source>
</evidence>